<feature type="signal peptide" evidence="1">
    <location>
        <begin position="1"/>
        <end position="26"/>
    </location>
</feature>
<dbReference type="Pfam" id="PF14200">
    <property type="entry name" value="RicinB_lectin_2"/>
    <property type="match status" value="1"/>
</dbReference>
<accession>A0A0K8PRX6</accession>
<dbReference type="Proteomes" id="UP000053859">
    <property type="component" value="Unassembled WGS sequence"/>
</dbReference>
<feature type="domain" description="Ricin B lectin" evidence="2">
    <location>
        <begin position="539"/>
        <end position="599"/>
    </location>
</feature>
<dbReference type="SUPFAM" id="SSF50370">
    <property type="entry name" value="Ricin B-like lectins"/>
    <property type="match status" value="1"/>
</dbReference>
<dbReference type="PATRIC" id="fig|146537.3.peg.5778"/>
<keyword evidence="1" id="KW-0732">Signal</keyword>
<reference evidence="3" key="1">
    <citation type="journal article" date="2015" name="Genome Announc.">
        <title>Draft Genome Sequence of Thiostrepton-Producing Streptomyces azureus ATCC 14921.</title>
        <authorList>
            <person name="Sakihara K."/>
            <person name="Maeda J."/>
            <person name="Tashiro K."/>
            <person name="Fujino Y."/>
            <person name="Kuhara S."/>
            <person name="Ohshima T."/>
            <person name="Ogata S."/>
            <person name="Doi K."/>
        </authorList>
    </citation>
    <scope>NUCLEOTIDE SEQUENCE [LARGE SCALE GENOMIC DNA]</scope>
    <source>
        <strain evidence="3">ATCC14921</strain>
    </source>
</reference>
<dbReference type="RefSeq" id="WP_059420954.1">
    <property type="nucleotide sequence ID" value="NZ_DF968346.1"/>
</dbReference>
<proteinExistence type="predicted"/>
<evidence type="ECO:0000313" key="3">
    <source>
        <dbReference type="EMBL" id="GAP50627.1"/>
    </source>
</evidence>
<gene>
    <name evidence="3" type="ORF">SAZU_5485</name>
</gene>
<dbReference type="SUPFAM" id="SSF51445">
    <property type="entry name" value="(Trans)glycosidases"/>
    <property type="match status" value="1"/>
</dbReference>
<evidence type="ECO:0000313" key="4">
    <source>
        <dbReference type="Proteomes" id="UP000053859"/>
    </source>
</evidence>
<keyword evidence="4" id="KW-1185">Reference proteome</keyword>
<dbReference type="EMBL" id="DF968346">
    <property type="protein sequence ID" value="GAP50627.1"/>
    <property type="molecule type" value="Genomic_DNA"/>
</dbReference>
<dbReference type="InterPro" id="IPR006311">
    <property type="entry name" value="TAT_signal"/>
</dbReference>
<dbReference type="InterPro" id="IPR017853">
    <property type="entry name" value="GH"/>
</dbReference>
<name>A0A0K8PRX6_STRAJ</name>
<sequence length="666" mass="72316">MKSNTGSWSRRRFLATSGAAALGSMALNLVGGLPRAAAAGGVVSYVDTTRSTYDKIALMVDGKPFYHSGVQFRYEKHKYTYGWTDAQLKPVLEMIRDDGFTVVNIPIWWSKIEPSKDTFDWTDIDKYLAWCGEYGLKLELLWFSHESTGASIAARMPAYVMNDYQFVVRSDGTRLTLNGNPLLDKTDPNLLAREKFVLGQLMSHLASADTAHTVVGIQVLNEPNVSKQQGGSAIDRSYSTYSTNLWNSGGYTDATKFRKDVLLNYLTQLGQVIKQSDYSVYTRTNLAGSADTVPVAENEALRAQGTATIDFFGKDPYTTGLDTLYNYGRDAVWAQGKNFPMIMENFGGSAAADVEKFNAIAGNTAHNLYAALDPDSSTGSSSHGLYDFNPTTKVVTRKAVSDKVARLNHVLNKIHRDLASKRPVERGGTDLQTFNRSATADTTATKPVGGVNITFTTSSGAQAFGVRRGAAEFAFTTTTQATFTLPGTIGVVRSVETGQYDANDNWVKSGTKAYSTVSGDTVVALAAGECVRVAYLVSGARYKLRNTSSGKYLDTDANGAVILAAATTYDDQDWIVAKDSSGSWTIKNVRTGRFYLEADATANNVIWNTGTVSDASLWNLEGVAAGGLRVRNTHTGRAYLYGNSAGEAKWNTGTQDANTVWEFQPK</sequence>
<dbReference type="Gene3D" id="2.80.10.50">
    <property type="match status" value="1"/>
</dbReference>
<feature type="chain" id="PRO_5039058160" description="Ricin B lectin domain-containing protein" evidence="1">
    <location>
        <begin position="27"/>
        <end position="666"/>
    </location>
</feature>
<dbReference type="Gene3D" id="3.20.20.80">
    <property type="entry name" value="Glycosidases"/>
    <property type="match status" value="1"/>
</dbReference>
<dbReference type="PROSITE" id="PS51318">
    <property type="entry name" value="TAT"/>
    <property type="match status" value="1"/>
</dbReference>
<protein>
    <recommendedName>
        <fullName evidence="2">Ricin B lectin domain-containing protein</fullName>
    </recommendedName>
</protein>
<dbReference type="CDD" id="cd23415">
    <property type="entry name" value="beta-trefoil_Ricin_AH"/>
    <property type="match status" value="1"/>
</dbReference>
<dbReference type="InterPro" id="IPR000772">
    <property type="entry name" value="Ricin_B_lectin"/>
</dbReference>
<evidence type="ECO:0000259" key="2">
    <source>
        <dbReference type="Pfam" id="PF14200"/>
    </source>
</evidence>
<evidence type="ECO:0000256" key="1">
    <source>
        <dbReference type="SAM" id="SignalP"/>
    </source>
</evidence>
<dbReference type="InterPro" id="IPR035992">
    <property type="entry name" value="Ricin_B-like_lectins"/>
</dbReference>
<organism evidence="3 4">
    <name type="scientific">Streptomyces azureus</name>
    <dbReference type="NCBI Taxonomy" id="146537"/>
    <lineage>
        <taxon>Bacteria</taxon>
        <taxon>Bacillati</taxon>
        <taxon>Actinomycetota</taxon>
        <taxon>Actinomycetes</taxon>
        <taxon>Kitasatosporales</taxon>
        <taxon>Streptomycetaceae</taxon>
        <taxon>Streptomyces</taxon>
    </lineage>
</organism>
<dbReference type="AlphaFoldDB" id="A0A0K8PRX6"/>
<dbReference type="OrthoDB" id="9800974at2"/>